<feature type="signal peptide" evidence="1">
    <location>
        <begin position="1"/>
        <end position="20"/>
    </location>
</feature>
<sequence length="163" mass="18222">MSWKSFVFILLSYCTGICTSAPLLTVMSSFAGSFSESILTQPTSISAPLGSTVRLTCSLKSGISVGGYPIYWYQQMQESPPQFFLRYYSDSDKYLGPGVRNRVTGSKDTSKNAADLHISQLQEEDEADYYCPIWRSSASHSDTGRWGSRHKSYPVIKKLLLLF</sequence>
<dbReference type="InterPro" id="IPR003599">
    <property type="entry name" value="Ig_sub"/>
</dbReference>
<reference evidence="3 4" key="1">
    <citation type="journal article" date="2023" name="bioRxiv">
        <title>Conserved and derived expression patterns and positive selection on dental genes reveal complex evolutionary context of ever-growing rodent molars.</title>
        <authorList>
            <person name="Calamari Z.T."/>
            <person name="Song A."/>
            <person name="Cohen E."/>
            <person name="Akter M."/>
            <person name="Roy R.D."/>
            <person name="Hallikas O."/>
            <person name="Christensen M.M."/>
            <person name="Li P."/>
            <person name="Marangoni P."/>
            <person name="Jernvall J."/>
            <person name="Klein O.D."/>
        </authorList>
    </citation>
    <scope>NUCLEOTIDE SEQUENCE [LARGE SCALE GENOMIC DNA]</scope>
    <source>
        <strain evidence="3">V071</strain>
    </source>
</reference>
<dbReference type="Gene3D" id="2.60.40.10">
    <property type="entry name" value="Immunoglobulins"/>
    <property type="match status" value="1"/>
</dbReference>
<dbReference type="InterPro" id="IPR013106">
    <property type="entry name" value="Ig_V-set"/>
</dbReference>
<dbReference type="SMART" id="SM00406">
    <property type="entry name" value="IGv"/>
    <property type="match status" value="1"/>
</dbReference>
<dbReference type="PROSITE" id="PS50835">
    <property type="entry name" value="IG_LIKE"/>
    <property type="match status" value="1"/>
</dbReference>
<dbReference type="Proteomes" id="UP001488838">
    <property type="component" value="Unassembled WGS sequence"/>
</dbReference>
<keyword evidence="4" id="KW-1185">Reference proteome</keyword>
<evidence type="ECO:0000313" key="3">
    <source>
        <dbReference type="EMBL" id="KAK7795072.1"/>
    </source>
</evidence>
<comment type="caution">
    <text evidence="3">The sequence shown here is derived from an EMBL/GenBank/DDBJ whole genome shotgun (WGS) entry which is preliminary data.</text>
</comment>
<keyword evidence="1" id="KW-0732">Signal</keyword>
<accession>A0AAW0H1B7</accession>
<organism evidence="3 4">
    <name type="scientific">Myodes glareolus</name>
    <name type="common">Bank vole</name>
    <name type="synonym">Clethrionomys glareolus</name>
    <dbReference type="NCBI Taxonomy" id="447135"/>
    <lineage>
        <taxon>Eukaryota</taxon>
        <taxon>Metazoa</taxon>
        <taxon>Chordata</taxon>
        <taxon>Craniata</taxon>
        <taxon>Vertebrata</taxon>
        <taxon>Euteleostomi</taxon>
        <taxon>Mammalia</taxon>
        <taxon>Eutheria</taxon>
        <taxon>Euarchontoglires</taxon>
        <taxon>Glires</taxon>
        <taxon>Rodentia</taxon>
        <taxon>Myomorpha</taxon>
        <taxon>Muroidea</taxon>
        <taxon>Cricetidae</taxon>
        <taxon>Arvicolinae</taxon>
        <taxon>Myodes</taxon>
    </lineage>
</organism>
<dbReference type="InterPro" id="IPR050150">
    <property type="entry name" value="IgV_Light_Chain"/>
</dbReference>
<dbReference type="SUPFAM" id="SSF48726">
    <property type="entry name" value="Immunoglobulin"/>
    <property type="match status" value="1"/>
</dbReference>
<evidence type="ECO:0000256" key="1">
    <source>
        <dbReference type="SAM" id="SignalP"/>
    </source>
</evidence>
<dbReference type="InterPro" id="IPR007110">
    <property type="entry name" value="Ig-like_dom"/>
</dbReference>
<evidence type="ECO:0000259" key="2">
    <source>
        <dbReference type="PROSITE" id="PS50835"/>
    </source>
</evidence>
<dbReference type="EMBL" id="JBBHLL010003603">
    <property type="protein sequence ID" value="KAK7795072.1"/>
    <property type="molecule type" value="Genomic_DNA"/>
</dbReference>
<evidence type="ECO:0000313" key="4">
    <source>
        <dbReference type="Proteomes" id="UP001488838"/>
    </source>
</evidence>
<name>A0AAW0H1B7_MYOGA</name>
<dbReference type="InterPro" id="IPR013783">
    <property type="entry name" value="Ig-like_fold"/>
</dbReference>
<feature type="domain" description="Ig-like" evidence="2">
    <location>
        <begin position="22"/>
        <end position="141"/>
    </location>
</feature>
<feature type="chain" id="PRO_5043665049" description="Ig-like domain-containing protein" evidence="1">
    <location>
        <begin position="21"/>
        <end position="163"/>
    </location>
</feature>
<gene>
    <name evidence="3" type="ORF">U0070_005437</name>
</gene>
<dbReference type="SMART" id="SM00409">
    <property type="entry name" value="IG"/>
    <property type="match status" value="1"/>
</dbReference>
<dbReference type="AlphaFoldDB" id="A0AAW0H1B7"/>
<protein>
    <recommendedName>
        <fullName evidence="2">Ig-like domain-containing protein</fullName>
    </recommendedName>
</protein>
<proteinExistence type="predicted"/>
<dbReference type="Pfam" id="PF07686">
    <property type="entry name" value="V-set"/>
    <property type="match status" value="1"/>
</dbReference>
<dbReference type="PANTHER" id="PTHR23267">
    <property type="entry name" value="IMMUNOGLOBULIN LIGHT CHAIN"/>
    <property type="match status" value="1"/>
</dbReference>
<dbReference type="InterPro" id="IPR036179">
    <property type="entry name" value="Ig-like_dom_sf"/>
</dbReference>